<comment type="caution">
    <text evidence="3">The sequence shown here is derived from an EMBL/GenBank/DDBJ whole genome shotgun (WGS) entry which is preliminary data.</text>
</comment>
<dbReference type="AlphaFoldDB" id="A0A2K3KII1"/>
<dbReference type="EMBL" id="ASHM01097867">
    <property type="protein sequence ID" value="PNX66101.1"/>
    <property type="molecule type" value="Genomic_DNA"/>
</dbReference>
<dbReference type="ExpressionAtlas" id="A0A2K3KII1">
    <property type="expression patterns" value="baseline"/>
</dbReference>
<keyword evidence="1" id="KW-0472">Membrane</keyword>
<feature type="non-terminal residue" evidence="3">
    <location>
        <position position="55"/>
    </location>
</feature>
<dbReference type="SUPFAM" id="SSF49503">
    <property type="entry name" value="Cupredoxins"/>
    <property type="match status" value="1"/>
</dbReference>
<reference evidence="3 4" key="2">
    <citation type="journal article" date="2017" name="Front. Plant Sci.">
        <title>Gene Classification and Mining of Molecular Markers Useful in Red Clover (Trifolium pratense) Breeding.</title>
        <authorList>
            <person name="Istvanek J."/>
            <person name="Dluhosova J."/>
            <person name="Dluhos P."/>
            <person name="Patkova L."/>
            <person name="Nedelnik J."/>
            <person name="Repkova J."/>
        </authorList>
    </citation>
    <scope>NUCLEOTIDE SEQUENCE [LARGE SCALE GENOMIC DNA]</scope>
    <source>
        <strain evidence="4">cv. Tatra</strain>
        <tissue evidence="3">Young leaves</tissue>
    </source>
</reference>
<evidence type="ECO:0000259" key="2">
    <source>
        <dbReference type="PROSITE" id="PS51485"/>
    </source>
</evidence>
<protein>
    <submittedName>
        <fullName evidence="3">Blue copper protein</fullName>
    </submittedName>
</protein>
<evidence type="ECO:0000313" key="4">
    <source>
        <dbReference type="Proteomes" id="UP000236291"/>
    </source>
</evidence>
<dbReference type="InterPro" id="IPR003245">
    <property type="entry name" value="Phytocyanin_dom"/>
</dbReference>
<proteinExistence type="predicted"/>
<dbReference type="STRING" id="57577.A0A2K3KII1"/>
<evidence type="ECO:0000256" key="1">
    <source>
        <dbReference type="SAM" id="Phobius"/>
    </source>
</evidence>
<keyword evidence="1" id="KW-1133">Transmembrane helix</keyword>
<dbReference type="PROSITE" id="PS51485">
    <property type="entry name" value="PHYTOCYANIN"/>
    <property type="match status" value="1"/>
</dbReference>
<gene>
    <name evidence="3" type="ORF">L195_g054907</name>
</gene>
<feature type="transmembrane region" description="Helical" evidence="1">
    <location>
        <begin position="6"/>
        <end position="27"/>
    </location>
</feature>
<keyword evidence="1" id="KW-0812">Transmembrane</keyword>
<feature type="domain" description="Phytocyanin" evidence="2">
    <location>
        <begin position="23"/>
        <end position="55"/>
    </location>
</feature>
<dbReference type="Gene3D" id="2.60.40.420">
    <property type="entry name" value="Cupredoxins - blue copper proteins"/>
    <property type="match status" value="1"/>
</dbReference>
<dbReference type="InterPro" id="IPR008972">
    <property type="entry name" value="Cupredoxin"/>
</dbReference>
<accession>A0A2K3KII1</accession>
<organism evidence="3 4">
    <name type="scientific">Trifolium pratense</name>
    <name type="common">Red clover</name>
    <dbReference type="NCBI Taxonomy" id="57577"/>
    <lineage>
        <taxon>Eukaryota</taxon>
        <taxon>Viridiplantae</taxon>
        <taxon>Streptophyta</taxon>
        <taxon>Embryophyta</taxon>
        <taxon>Tracheophyta</taxon>
        <taxon>Spermatophyta</taxon>
        <taxon>Magnoliopsida</taxon>
        <taxon>eudicotyledons</taxon>
        <taxon>Gunneridae</taxon>
        <taxon>Pentapetalae</taxon>
        <taxon>rosids</taxon>
        <taxon>fabids</taxon>
        <taxon>Fabales</taxon>
        <taxon>Fabaceae</taxon>
        <taxon>Papilionoideae</taxon>
        <taxon>50 kb inversion clade</taxon>
        <taxon>NPAAA clade</taxon>
        <taxon>Hologalegina</taxon>
        <taxon>IRL clade</taxon>
        <taxon>Trifolieae</taxon>
        <taxon>Trifolium</taxon>
    </lineage>
</organism>
<dbReference type="Proteomes" id="UP000236291">
    <property type="component" value="Unassembled WGS sequence"/>
</dbReference>
<sequence>MGVLEIILRVSFVAMFIKLAMATNHIVGGPNGGWDTSSDLQSWASSQQFSVGDNL</sequence>
<reference evidence="3 4" key="1">
    <citation type="journal article" date="2014" name="Am. J. Bot.">
        <title>Genome assembly and annotation for red clover (Trifolium pratense; Fabaceae).</title>
        <authorList>
            <person name="Istvanek J."/>
            <person name="Jaros M."/>
            <person name="Krenek A."/>
            <person name="Repkova J."/>
        </authorList>
    </citation>
    <scope>NUCLEOTIDE SEQUENCE [LARGE SCALE GENOMIC DNA]</scope>
    <source>
        <strain evidence="4">cv. Tatra</strain>
        <tissue evidence="3">Young leaves</tissue>
    </source>
</reference>
<evidence type="ECO:0000313" key="3">
    <source>
        <dbReference type="EMBL" id="PNX66101.1"/>
    </source>
</evidence>
<dbReference type="GO" id="GO:0009055">
    <property type="term" value="F:electron transfer activity"/>
    <property type="evidence" value="ECO:0007669"/>
    <property type="project" value="InterPro"/>
</dbReference>
<name>A0A2K3KII1_TRIPR</name>